<dbReference type="AlphaFoldDB" id="B0RKR4"/>
<geneLocation type="plasmid" evidence="1">
    <name>pYE854</name>
</geneLocation>
<keyword evidence="1" id="KW-0614">Plasmid</keyword>
<name>B0RKR4_YEREN</name>
<accession>B0RKR4</accession>
<proteinExistence type="predicted"/>
<protein>
    <submittedName>
        <fullName evidence="1">Uncharacterized protein</fullName>
    </submittedName>
</protein>
<reference evidence="1" key="1">
    <citation type="journal article" date="2008" name="J. Bacteriol.">
        <title>Genetic and functional properties of the self-transmissible Yersinia enterocolitica plasmid pYE854, which mobilizes the virulence plasmid pYV.</title>
        <authorList>
            <person name="Hammerl J.A."/>
            <person name="Klein I."/>
            <person name="Lanka E."/>
            <person name="Appel B."/>
            <person name="Hertwig S."/>
        </authorList>
    </citation>
    <scope>NUCLEOTIDE SEQUENCE [LARGE SCALE GENOMIC DNA]</scope>
    <source>
        <strain evidence="1">29854</strain>
        <plasmid evidence="1">pYE854</plasmid>
    </source>
</reference>
<evidence type="ECO:0000313" key="1">
    <source>
        <dbReference type="EMBL" id="CAP20171.1"/>
    </source>
</evidence>
<dbReference type="EMBL" id="AM905950">
    <property type="protein sequence ID" value="CAP20171.1"/>
    <property type="molecule type" value="Genomic_DNA"/>
</dbReference>
<sequence>MWITMNLFQRRDNAKTKTTCLHTFIIEISFHKKPPETNFPQVSFCYSRTNFFILILGIR</sequence>
<organism evidence="1">
    <name type="scientific">Yersinia enterocolitica</name>
    <dbReference type="NCBI Taxonomy" id="630"/>
    <lineage>
        <taxon>Bacteria</taxon>
        <taxon>Pseudomonadati</taxon>
        <taxon>Pseudomonadota</taxon>
        <taxon>Gammaproteobacteria</taxon>
        <taxon>Enterobacterales</taxon>
        <taxon>Yersiniaceae</taxon>
        <taxon>Yersinia</taxon>
    </lineage>
</organism>